<dbReference type="Proteomes" id="UP001074446">
    <property type="component" value="Unassembled WGS sequence"/>
</dbReference>
<organism evidence="1">
    <name type="scientific">Methanobacterium veterum</name>
    <dbReference type="NCBI Taxonomy" id="408577"/>
    <lineage>
        <taxon>Archaea</taxon>
        <taxon>Methanobacteriati</taxon>
        <taxon>Methanobacteriota</taxon>
        <taxon>Methanomada group</taxon>
        <taxon>Methanobacteria</taxon>
        <taxon>Methanobacteriales</taxon>
        <taxon>Methanobacteriaceae</taxon>
        <taxon>Methanobacterium</taxon>
    </lineage>
</organism>
<dbReference type="RefSeq" id="WP_048082364.1">
    <property type="nucleotide sequence ID" value="NZ_JAPVES010000030.1"/>
</dbReference>
<comment type="caution">
    <text evidence="1">The sequence shown here is derived from an EMBL/GenBank/DDBJ whole genome shotgun (WGS) entry which is preliminary data.</text>
</comment>
<accession>A0A9E5A8W5</accession>
<evidence type="ECO:0000313" key="1">
    <source>
        <dbReference type="EMBL" id="MCZ3373773.1"/>
    </source>
</evidence>
<reference evidence="1" key="1">
    <citation type="submission" date="2022-12" db="EMBL/GenBank/DDBJ databases">
        <title>Reclassification of two methanogenic archaea species isolated from the Kolyma lowland permafrost.</title>
        <authorList>
            <person name="Trubitsyn V.E."/>
            <person name="Rivkina E.M."/>
            <person name="Shcherbakova V.A."/>
        </authorList>
    </citation>
    <scope>NUCLEOTIDE SEQUENCE</scope>
    <source>
        <strain evidence="1">MK4</strain>
    </source>
</reference>
<gene>
    <name evidence="1" type="ORF">O3H35_14075</name>
</gene>
<name>A0A9E5A8W5_9EURY</name>
<sequence length="155" mass="18540">MKSIENVDSDNLIKEEFLKFWNFITVKSGELTNYQKYEITVTTSQSGLQMKKTLEISLKNYMNNDIICFISKNSLLKYFKSFYKCFNFVYLKNKSTNMLYIHYSLLLVSINNIKNVYCKGKKVFFSRFQSKKKSFSLKFQRRLSHELNSLFQEEL</sequence>
<proteinExistence type="predicted"/>
<protein>
    <submittedName>
        <fullName evidence="1">Uncharacterized protein</fullName>
    </submittedName>
</protein>
<dbReference type="EMBL" id="JAPVES010000030">
    <property type="protein sequence ID" value="MCZ3373773.1"/>
    <property type="molecule type" value="Genomic_DNA"/>
</dbReference>
<dbReference type="AlphaFoldDB" id="A0A9E5A8W5"/>